<sequence>MALIALMIIVKPFLRWAGGKNWLIKELHKYLPDKFNNYYEPFLGGGSVFFYLKSQGFIQNSSYLSDLNGELVETYQLIKSKPNDIIKRLSSFKNEQEFYYNMRSQVFTDSVDNAAKFLYLNRTSFNGIYRVNKNGEYNVPFGNRNLAKLFDLENLVDGSNMLSDTSISCMDFFDTIETIKKGDLIFLDPPYTVAHENNGFVKYNQKIFAWEDQVRLNEFLVKLNKLGAYFIMTNAAHISIEELYKDIGIYSKVNRPSSIGGKGAKRTAYNELIFTNIVNGK</sequence>
<dbReference type="Proteomes" id="UP000071561">
    <property type="component" value="Chromosome"/>
</dbReference>
<name>A0A127VLW2_9SPHI</name>
<proteinExistence type="inferred from homology"/>
<feature type="binding site" evidence="7">
    <location>
        <position position="188"/>
    </location>
    <ligand>
        <name>S-adenosyl-L-methionine</name>
        <dbReference type="ChEBI" id="CHEBI:59789"/>
    </ligand>
</feature>
<dbReference type="NCBIfam" id="TIGR00571">
    <property type="entry name" value="dam"/>
    <property type="match status" value="1"/>
</dbReference>
<dbReference type="PROSITE" id="PS00092">
    <property type="entry name" value="N6_MTASE"/>
    <property type="match status" value="1"/>
</dbReference>
<reference evidence="9 10" key="1">
    <citation type="submission" date="2016-03" db="EMBL/GenBank/DDBJ databases">
        <title>Complete genome sequence of Pedobacter cryoconitis PAMC 27485.</title>
        <authorList>
            <person name="Lee J."/>
            <person name="Kim O.-S."/>
        </authorList>
    </citation>
    <scope>NUCLEOTIDE SEQUENCE [LARGE SCALE GENOMIC DNA]</scope>
    <source>
        <strain evidence="9 10">PAMC 27485</strain>
    </source>
</reference>
<dbReference type="PIRSF" id="PIRSF000398">
    <property type="entry name" value="M_m6A_EcoRV"/>
    <property type="match status" value="1"/>
</dbReference>
<dbReference type="InterPro" id="IPR002052">
    <property type="entry name" value="DNA_methylase_N6_adenine_CS"/>
</dbReference>
<dbReference type="REBASE" id="140809">
    <property type="entry name" value="M.Pcr27485ORF5046P"/>
</dbReference>
<evidence type="ECO:0000256" key="3">
    <source>
        <dbReference type="ARBA" id="ARBA00022603"/>
    </source>
</evidence>
<keyword evidence="5 8" id="KW-0949">S-adenosyl-L-methionine</keyword>
<evidence type="ECO:0000256" key="6">
    <source>
        <dbReference type="ARBA" id="ARBA00047942"/>
    </source>
</evidence>
<organism evidence="9 10">
    <name type="scientific">Pedobacter cryoconitis</name>
    <dbReference type="NCBI Taxonomy" id="188932"/>
    <lineage>
        <taxon>Bacteria</taxon>
        <taxon>Pseudomonadati</taxon>
        <taxon>Bacteroidota</taxon>
        <taxon>Sphingobacteriia</taxon>
        <taxon>Sphingobacteriales</taxon>
        <taxon>Sphingobacteriaceae</taxon>
        <taxon>Pedobacter</taxon>
    </lineage>
</organism>
<dbReference type="GO" id="GO:1904047">
    <property type="term" value="F:S-adenosyl-L-methionine binding"/>
    <property type="evidence" value="ECO:0007669"/>
    <property type="project" value="TreeGrafter"/>
</dbReference>
<keyword evidence="3 8" id="KW-0489">Methyltransferase</keyword>
<dbReference type="Gene3D" id="1.10.1020.10">
    <property type="entry name" value="Adenine-specific Methyltransferase, Domain 2"/>
    <property type="match status" value="1"/>
</dbReference>
<keyword evidence="4 8" id="KW-0808">Transferase</keyword>
<dbReference type="PRINTS" id="PR00505">
    <property type="entry name" value="D12N6MTFRASE"/>
</dbReference>
<dbReference type="GO" id="GO:0043565">
    <property type="term" value="F:sequence-specific DNA binding"/>
    <property type="evidence" value="ECO:0007669"/>
    <property type="project" value="TreeGrafter"/>
</dbReference>
<dbReference type="GO" id="GO:0009307">
    <property type="term" value="P:DNA restriction-modification system"/>
    <property type="evidence" value="ECO:0007669"/>
    <property type="project" value="InterPro"/>
</dbReference>
<dbReference type="Pfam" id="PF02086">
    <property type="entry name" value="MethyltransfD12"/>
    <property type="match status" value="1"/>
</dbReference>
<evidence type="ECO:0000256" key="2">
    <source>
        <dbReference type="ARBA" id="ARBA00011900"/>
    </source>
</evidence>
<evidence type="ECO:0000256" key="8">
    <source>
        <dbReference type="RuleBase" id="RU361257"/>
    </source>
</evidence>
<dbReference type="GO" id="GO:0006298">
    <property type="term" value="P:mismatch repair"/>
    <property type="evidence" value="ECO:0007669"/>
    <property type="project" value="TreeGrafter"/>
</dbReference>
<dbReference type="GO" id="GO:0009007">
    <property type="term" value="F:site-specific DNA-methyltransferase (adenine-specific) activity"/>
    <property type="evidence" value="ECO:0007669"/>
    <property type="project" value="UniProtKB-UniRule"/>
</dbReference>
<evidence type="ECO:0000256" key="1">
    <source>
        <dbReference type="ARBA" id="ARBA00006594"/>
    </source>
</evidence>
<keyword evidence="10" id="KW-1185">Reference proteome</keyword>
<evidence type="ECO:0000256" key="5">
    <source>
        <dbReference type="ARBA" id="ARBA00022691"/>
    </source>
</evidence>
<dbReference type="EMBL" id="CP014504">
    <property type="protein sequence ID" value="AMQ01859.1"/>
    <property type="molecule type" value="Genomic_DNA"/>
</dbReference>
<dbReference type="InterPro" id="IPR012263">
    <property type="entry name" value="M_m6A_EcoRV"/>
</dbReference>
<dbReference type="AlphaFoldDB" id="A0A127VLW2"/>
<evidence type="ECO:0000313" key="9">
    <source>
        <dbReference type="EMBL" id="AMQ01859.1"/>
    </source>
</evidence>
<dbReference type="GO" id="GO:0032259">
    <property type="term" value="P:methylation"/>
    <property type="evidence" value="ECO:0007669"/>
    <property type="project" value="UniProtKB-KW"/>
</dbReference>
<evidence type="ECO:0000256" key="7">
    <source>
        <dbReference type="PIRSR" id="PIRSR000398-1"/>
    </source>
</evidence>
<evidence type="ECO:0000313" key="10">
    <source>
        <dbReference type="Proteomes" id="UP000071561"/>
    </source>
</evidence>
<dbReference type="PANTHER" id="PTHR30481">
    <property type="entry name" value="DNA ADENINE METHYLASE"/>
    <property type="match status" value="1"/>
</dbReference>
<dbReference type="KEGG" id="pcm:AY601_5046"/>
<feature type="binding site" evidence="7">
    <location>
        <position position="20"/>
    </location>
    <ligand>
        <name>S-adenosyl-L-methionine</name>
        <dbReference type="ChEBI" id="CHEBI:59789"/>
    </ligand>
</feature>
<protein>
    <recommendedName>
        <fullName evidence="2 8">Site-specific DNA-methyltransferase (adenine-specific)</fullName>
        <ecNumber evidence="2 8">2.1.1.72</ecNumber>
    </recommendedName>
</protein>
<dbReference type="InterPro" id="IPR023095">
    <property type="entry name" value="Ade_MeTrfase_dom_2"/>
</dbReference>
<gene>
    <name evidence="9" type="ORF">AY601_5046</name>
</gene>
<dbReference type="InterPro" id="IPR012327">
    <property type="entry name" value="MeTrfase_D12"/>
</dbReference>
<dbReference type="PANTHER" id="PTHR30481:SF3">
    <property type="entry name" value="DNA ADENINE METHYLASE"/>
    <property type="match status" value="1"/>
</dbReference>
<evidence type="ECO:0000256" key="4">
    <source>
        <dbReference type="ARBA" id="ARBA00022679"/>
    </source>
</evidence>
<feature type="binding site" evidence="7">
    <location>
        <position position="66"/>
    </location>
    <ligand>
        <name>S-adenosyl-L-methionine</name>
        <dbReference type="ChEBI" id="CHEBI:59789"/>
    </ligand>
</feature>
<dbReference type="PATRIC" id="fig|188932.3.peg.5235"/>
<comment type="catalytic activity">
    <reaction evidence="6 8">
        <text>a 2'-deoxyadenosine in DNA + S-adenosyl-L-methionine = an N(6)-methyl-2'-deoxyadenosine in DNA + S-adenosyl-L-homocysteine + H(+)</text>
        <dbReference type="Rhea" id="RHEA:15197"/>
        <dbReference type="Rhea" id="RHEA-COMP:12418"/>
        <dbReference type="Rhea" id="RHEA-COMP:12419"/>
        <dbReference type="ChEBI" id="CHEBI:15378"/>
        <dbReference type="ChEBI" id="CHEBI:57856"/>
        <dbReference type="ChEBI" id="CHEBI:59789"/>
        <dbReference type="ChEBI" id="CHEBI:90615"/>
        <dbReference type="ChEBI" id="CHEBI:90616"/>
        <dbReference type="EC" id="2.1.1.72"/>
    </reaction>
</comment>
<comment type="similarity">
    <text evidence="1 8">Belongs to the N(4)/N(6)-methyltransferase family.</text>
</comment>
<accession>A0A127VLW2</accession>
<dbReference type="EC" id="2.1.1.72" evidence="2 8"/>
<feature type="binding site" evidence="7">
    <location>
        <position position="16"/>
    </location>
    <ligand>
        <name>S-adenosyl-L-methionine</name>
        <dbReference type="ChEBI" id="CHEBI:59789"/>
    </ligand>
</feature>
<dbReference type="InterPro" id="IPR029063">
    <property type="entry name" value="SAM-dependent_MTases_sf"/>
</dbReference>
<dbReference type="SUPFAM" id="SSF53335">
    <property type="entry name" value="S-adenosyl-L-methionine-dependent methyltransferases"/>
    <property type="match status" value="1"/>
</dbReference>
<dbReference type="Gene3D" id="3.40.50.150">
    <property type="entry name" value="Vaccinia Virus protein VP39"/>
    <property type="match status" value="1"/>
</dbReference>